<dbReference type="AlphaFoldDB" id="A0A8S1TL95"/>
<reference evidence="1" key="1">
    <citation type="submission" date="2021-01" db="EMBL/GenBank/DDBJ databases">
        <authorList>
            <consortium name="Genoscope - CEA"/>
            <person name="William W."/>
        </authorList>
    </citation>
    <scope>NUCLEOTIDE SEQUENCE</scope>
</reference>
<dbReference type="Proteomes" id="UP000689195">
    <property type="component" value="Unassembled WGS sequence"/>
</dbReference>
<proteinExistence type="predicted"/>
<dbReference type="EMBL" id="CAJJDO010000023">
    <property type="protein sequence ID" value="CAD8152507.1"/>
    <property type="molecule type" value="Genomic_DNA"/>
</dbReference>
<protein>
    <submittedName>
        <fullName evidence="1">Uncharacterized protein</fullName>
    </submittedName>
</protein>
<gene>
    <name evidence="1" type="ORF">PPENT_87.1.T0230086</name>
</gene>
<evidence type="ECO:0000313" key="1">
    <source>
        <dbReference type="EMBL" id="CAD8152507.1"/>
    </source>
</evidence>
<keyword evidence="2" id="KW-1185">Reference proteome</keyword>
<comment type="caution">
    <text evidence="1">The sequence shown here is derived from an EMBL/GenBank/DDBJ whole genome shotgun (WGS) entry which is preliminary data.</text>
</comment>
<organism evidence="1 2">
    <name type="scientific">Paramecium pentaurelia</name>
    <dbReference type="NCBI Taxonomy" id="43138"/>
    <lineage>
        <taxon>Eukaryota</taxon>
        <taxon>Sar</taxon>
        <taxon>Alveolata</taxon>
        <taxon>Ciliophora</taxon>
        <taxon>Intramacronucleata</taxon>
        <taxon>Oligohymenophorea</taxon>
        <taxon>Peniculida</taxon>
        <taxon>Parameciidae</taxon>
        <taxon>Paramecium</taxon>
    </lineage>
</organism>
<accession>A0A8S1TL95</accession>
<evidence type="ECO:0000313" key="2">
    <source>
        <dbReference type="Proteomes" id="UP000689195"/>
    </source>
</evidence>
<name>A0A8S1TL95_9CILI</name>
<sequence>MEIPRMHFTFFIKFIDSNLQLTKIKQGIWRTQCQLYLHLSQYLLNLIMFQSKFHKLIITIYVIYIFIQKKNQSIQNNQTLRINGMIFFILQFYCNS</sequence>